<name>A0AAI8TYW0_MYCME</name>
<dbReference type="Proteomes" id="UP001241092">
    <property type="component" value="Chromosome"/>
</dbReference>
<reference evidence="2" key="1">
    <citation type="submission" date="2023-03" db="EMBL/GenBank/DDBJ databases">
        <title>Draft genome sequence of a Mycolicibacterium mageritense strain H4_3_1 isolated from a hybrid biological-inorganic system reactor.</title>
        <authorList>
            <person name="Feng X."/>
            <person name="Kazama D."/>
            <person name="Sato K."/>
            <person name="Kobayashi H."/>
        </authorList>
    </citation>
    <scope>NUCLEOTIDE SEQUENCE</scope>
    <source>
        <strain evidence="2">H4_3_1</strain>
    </source>
</reference>
<evidence type="ECO:0000313" key="2">
    <source>
        <dbReference type="EMBL" id="BDY31411.1"/>
    </source>
</evidence>
<gene>
    <name evidence="2" type="ORF">hbim_05363</name>
</gene>
<feature type="region of interest" description="Disordered" evidence="1">
    <location>
        <begin position="44"/>
        <end position="73"/>
    </location>
</feature>
<proteinExistence type="predicted"/>
<dbReference type="AlphaFoldDB" id="A0AAI8TYW0"/>
<evidence type="ECO:0000256" key="1">
    <source>
        <dbReference type="SAM" id="MobiDB-lite"/>
    </source>
</evidence>
<dbReference type="EMBL" id="AP027452">
    <property type="protein sequence ID" value="BDY31411.1"/>
    <property type="molecule type" value="Genomic_DNA"/>
</dbReference>
<accession>A0AAI8TYW0</accession>
<protein>
    <submittedName>
        <fullName evidence="2">Uncharacterized protein</fullName>
    </submittedName>
</protein>
<organism evidence="2 3">
    <name type="scientific">Mycolicibacterium mageritense</name>
    <name type="common">Mycobacterium mageritense</name>
    <dbReference type="NCBI Taxonomy" id="53462"/>
    <lineage>
        <taxon>Bacteria</taxon>
        <taxon>Bacillati</taxon>
        <taxon>Actinomycetota</taxon>
        <taxon>Actinomycetes</taxon>
        <taxon>Mycobacteriales</taxon>
        <taxon>Mycobacteriaceae</taxon>
        <taxon>Mycolicibacterium</taxon>
    </lineage>
</organism>
<dbReference type="RefSeq" id="WP_286211780.1">
    <property type="nucleotide sequence ID" value="NZ_AP027452.1"/>
</dbReference>
<evidence type="ECO:0000313" key="3">
    <source>
        <dbReference type="Proteomes" id="UP001241092"/>
    </source>
</evidence>
<sequence length="73" mass="8003">MAKYRVVEPSAVIQGGRAWQVGDVVELTDKQAADLGGVVERESRVDRQERVALETVAAESKPRRKPEPEGDGE</sequence>